<organism evidence="2 3">
    <name type="scientific">Sulfoacidibacillus thermotolerans</name>
    <name type="common">Acidibacillus sulfuroxidans</name>
    <dbReference type="NCBI Taxonomy" id="1765684"/>
    <lineage>
        <taxon>Bacteria</taxon>
        <taxon>Bacillati</taxon>
        <taxon>Bacillota</taxon>
        <taxon>Bacilli</taxon>
        <taxon>Bacillales</taxon>
        <taxon>Alicyclobacillaceae</taxon>
        <taxon>Sulfoacidibacillus</taxon>
    </lineage>
</organism>
<evidence type="ECO:0000256" key="1">
    <source>
        <dbReference type="SAM" id="Phobius"/>
    </source>
</evidence>
<proteinExistence type="predicted"/>
<dbReference type="Proteomes" id="UP000245380">
    <property type="component" value="Unassembled WGS sequence"/>
</dbReference>
<comment type="caution">
    <text evidence="2">The sequence shown here is derived from an EMBL/GenBank/DDBJ whole genome shotgun (WGS) entry which is preliminary data.</text>
</comment>
<evidence type="ECO:0000313" key="3">
    <source>
        <dbReference type="Proteomes" id="UP000245380"/>
    </source>
</evidence>
<keyword evidence="1" id="KW-0472">Membrane</keyword>
<dbReference type="EMBL" id="MPDK01000011">
    <property type="protein sequence ID" value="PWI57554.1"/>
    <property type="molecule type" value="Genomic_DNA"/>
</dbReference>
<keyword evidence="3" id="KW-1185">Reference proteome</keyword>
<accession>A0A2U3D8D9</accession>
<name>A0A2U3D8D9_SULT2</name>
<keyword evidence="1" id="KW-0812">Transmembrane</keyword>
<dbReference type="RefSeq" id="WP_109430661.1">
    <property type="nucleotide sequence ID" value="NZ_MPDK01000011.1"/>
</dbReference>
<sequence length="74" mass="8755">MSEMSILFALVLWFAQRRQLRAAPIRERVIWYAMVGLAISFAFVISWHLAPNLQPLAWIDRLFDPLTHKLYQIL</sequence>
<gene>
    <name evidence="2" type="ORF">BM613_08005</name>
</gene>
<reference evidence="2 3" key="1">
    <citation type="submission" date="2016-11" db="EMBL/GenBank/DDBJ databases">
        <title>Comparative genomics of Acidibacillus ferroxidans species.</title>
        <authorList>
            <person name="Oliveira G."/>
            <person name="Nunes G."/>
            <person name="Oliveira R."/>
            <person name="Araujo F."/>
            <person name="Salim A."/>
            <person name="Scholte L."/>
            <person name="Morais D."/>
            <person name="Nancucheo I."/>
            <person name="Johnson D.B."/>
            <person name="Grail B."/>
            <person name="Bittencourt J."/>
            <person name="Valadares R."/>
        </authorList>
    </citation>
    <scope>NUCLEOTIDE SEQUENCE [LARGE SCALE GENOMIC DNA]</scope>
    <source>
        <strain evidence="2 3">Y002</strain>
    </source>
</reference>
<protein>
    <submittedName>
        <fullName evidence="2">Uncharacterized protein</fullName>
    </submittedName>
</protein>
<feature type="transmembrane region" description="Helical" evidence="1">
    <location>
        <begin position="32"/>
        <end position="50"/>
    </location>
</feature>
<dbReference type="AlphaFoldDB" id="A0A2U3D8D9"/>
<keyword evidence="1" id="KW-1133">Transmembrane helix</keyword>
<dbReference type="OrthoDB" id="2377212at2"/>
<evidence type="ECO:0000313" key="2">
    <source>
        <dbReference type="EMBL" id="PWI57554.1"/>
    </source>
</evidence>